<organism evidence="1 2">
    <name type="scientific">Candidatus Competibacter phosphatis</name>
    <dbReference type="NCBI Taxonomy" id="221280"/>
    <lineage>
        <taxon>Bacteria</taxon>
        <taxon>Pseudomonadati</taxon>
        <taxon>Pseudomonadota</taxon>
        <taxon>Gammaproteobacteria</taxon>
        <taxon>Candidatus Competibacteraceae</taxon>
        <taxon>Candidatus Competibacter</taxon>
    </lineage>
</organism>
<gene>
    <name evidence="1" type="ORF">E4P82_07075</name>
</gene>
<protein>
    <submittedName>
        <fullName evidence="1">PqqD family protein</fullName>
    </submittedName>
</protein>
<dbReference type="Pfam" id="PF05402">
    <property type="entry name" value="PqqD"/>
    <property type="match status" value="1"/>
</dbReference>
<evidence type="ECO:0000313" key="2">
    <source>
        <dbReference type="Proteomes" id="UP000760480"/>
    </source>
</evidence>
<name>A0ABX1TM64_9GAMM</name>
<proteinExistence type="predicted"/>
<dbReference type="InterPro" id="IPR041881">
    <property type="entry name" value="PqqD_sf"/>
</dbReference>
<comment type="caution">
    <text evidence="1">The sequence shown here is derived from an EMBL/GenBank/DDBJ whole genome shotgun (WGS) entry which is preliminary data.</text>
</comment>
<accession>A0ABX1TM64</accession>
<evidence type="ECO:0000313" key="1">
    <source>
        <dbReference type="EMBL" id="NMQ18990.1"/>
    </source>
</evidence>
<keyword evidence="2" id="KW-1185">Reference proteome</keyword>
<dbReference type="RefSeq" id="WP_169248254.1">
    <property type="nucleotide sequence ID" value="NZ_SPMZ01000018.1"/>
</dbReference>
<dbReference type="EMBL" id="SPMZ01000018">
    <property type="protein sequence ID" value="NMQ18990.1"/>
    <property type="molecule type" value="Genomic_DNA"/>
</dbReference>
<sequence length="91" mass="9965">MLTRDARLQIPEQVVTRQVGDETVLLNLESGTYFGLDPVGSRFLELLEAEGTLAAVLAKMLEEFDVTEAQLEADLLRLADEMLASGLLETA</sequence>
<reference evidence="1 2" key="1">
    <citation type="submission" date="2019-03" db="EMBL/GenBank/DDBJ databases">
        <title>Metabolic reconstructions from genomes of highly enriched 'Candidatus Accumulibacter' and 'Candidatus Competibacter' bioreactor populations.</title>
        <authorList>
            <person name="Annavajhala M.K."/>
            <person name="Welles L."/>
            <person name="Abbas B."/>
            <person name="Sorokin D."/>
            <person name="Park H."/>
            <person name="Van Loosdrecht M."/>
            <person name="Chandran K."/>
        </authorList>
    </citation>
    <scope>NUCLEOTIDE SEQUENCE [LARGE SCALE GENOMIC DNA]</scope>
    <source>
        <strain evidence="1 2">SBR_G</strain>
    </source>
</reference>
<dbReference type="Gene3D" id="1.10.10.1150">
    <property type="entry name" value="Coenzyme PQQ synthesis protein D (PqqD)"/>
    <property type="match status" value="1"/>
</dbReference>
<dbReference type="InterPro" id="IPR008792">
    <property type="entry name" value="PQQD"/>
</dbReference>
<dbReference type="Proteomes" id="UP000760480">
    <property type="component" value="Unassembled WGS sequence"/>
</dbReference>